<accession>A0A918TNM6</accession>
<evidence type="ECO:0000313" key="3">
    <source>
        <dbReference type="Proteomes" id="UP000638981"/>
    </source>
</evidence>
<name>A0A918TNM6_9RHOB</name>
<dbReference type="PANTHER" id="PTHR44051:SF8">
    <property type="entry name" value="GLUTATHIONE S-TRANSFERASE GSTA"/>
    <property type="match status" value="1"/>
</dbReference>
<dbReference type="Pfam" id="PF13410">
    <property type="entry name" value="GST_C_2"/>
    <property type="match status" value="1"/>
</dbReference>
<keyword evidence="3" id="KW-1185">Reference proteome</keyword>
<dbReference type="InterPro" id="IPR004045">
    <property type="entry name" value="Glutathione_S-Trfase_N"/>
</dbReference>
<proteinExistence type="predicted"/>
<dbReference type="Gene3D" id="3.40.30.10">
    <property type="entry name" value="Glutaredoxin"/>
    <property type="match status" value="1"/>
</dbReference>
<dbReference type="CDD" id="cd03049">
    <property type="entry name" value="GST_N_3"/>
    <property type="match status" value="1"/>
</dbReference>
<dbReference type="Pfam" id="PF13409">
    <property type="entry name" value="GST_N_2"/>
    <property type="match status" value="1"/>
</dbReference>
<dbReference type="AlphaFoldDB" id="A0A918TNM6"/>
<dbReference type="RefSeq" id="WP_189410568.1">
    <property type="nucleotide sequence ID" value="NZ_BMYJ01000003.1"/>
</dbReference>
<dbReference type="InterPro" id="IPR036249">
    <property type="entry name" value="Thioredoxin-like_sf"/>
</dbReference>
<reference evidence="2" key="1">
    <citation type="journal article" date="2014" name="Int. J. Syst. Evol. Microbiol.">
        <title>Complete genome sequence of Corynebacterium casei LMG S-19264T (=DSM 44701T), isolated from a smear-ripened cheese.</title>
        <authorList>
            <consortium name="US DOE Joint Genome Institute (JGI-PGF)"/>
            <person name="Walter F."/>
            <person name="Albersmeier A."/>
            <person name="Kalinowski J."/>
            <person name="Ruckert C."/>
        </authorList>
    </citation>
    <scope>NUCLEOTIDE SEQUENCE</scope>
    <source>
        <strain evidence="2">KCTC 23310</strain>
    </source>
</reference>
<reference evidence="2" key="2">
    <citation type="submission" date="2020-09" db="EMBL/GenBank/DDBJ databases">
        <authorList>
            <person name="Sun Q."/>
            <person name="Kim S."/>
        </authorList>
    </citation>
    <scope>NUCLEOTIDE SEQUENCE</scope>
    <source>
        <strain evidence="2">KCTC 23310</strain>
    </source>
</reference>
<gene>
    <name evidence="2" type="ORF">GCM10007315_10310</name>
</gene>
<dbReference type="Proteomes" id="UP000638981">
    <property type="component" value="Unassembled WGS sequence"/>
</dbReference>
<protein>
    <submittedName>
        <fullName evidence="2">Glutathione S-transferase</fullName>
    </submittedName>
</protein>
<dbReference type="CDD" id="cd03205">
    <property type="entry name" value="GST_C_6"/>
    <property type="match status" value="1"/>
</dbReference>
<dbReference type="Gene3D" id="1.20.1050.10">
    <property type="match status" value="1"/>
</dbReference>
<dbReference type="PANTHER" id="PTHR44051">
    <property type="entry name" value="GLUTATHIONE S-TRANSFERASE-RELATED"/>
    <property type="match status" value="1"/>
</dbReference>
<evidence type="ECO:0000259" key="1">
    <source>
        <dbReference type="PROSITE" id="PS50404"/>
    </source>
</evidence>
<comment type="caution">
    <text evidence="2">The sequence shown here is derived from an EMBL/GenBank/DDBJ whole genome shotgun (WGS) entry which is preliminary data.</text>
</comment>
<organism evidence="2 3">
    <name type="scientific">Neogemmobacter tilapiae</name>
    <dbReference type="NCBI Taxonomy" id="875041"/>
    <lineage>
        <taxon>Bacteria</taxon>
        <taxon>Pseudomonadati</taxon>
        <taxon>Pseudomonadota</taxon>
        <taxon>Alphaproteobacteria</taxon>
        <taxon>Rhodobacterales</taxon>
        <taxon>Paracoccaceae</taxon>
        <taxon>Neogemmobacter</taxon>
    </lineage>
</organism>
<dbReference type="PROSITE" id="PS50404">
    <property type="entry name" value="GST_NTER"/>
    <property type="match status" value="1"/>
</dbReference>
<dbReference type="SUPFAM" id="SSF52833">
    <property type="entry name" value="Thioredoxin-like"/>
    <property type="match status" value="1"/>
</dbReference>
<dbReference type="SUPFAM" id="SSF47616">
    <property type="entry name" value="GST C-terminal domain-like"/>
    <property type="match status" value="1"/>
</dbReference>
<feature type="domain" description="GST N-terminal" evidence="1">
    <location>
        <begin position="1"/>
        <end position="82"/>
    </location>
</feature>
<dbReference type="InterPro" id="IPR036282">
    <property type="entry name" value="Glutathione-S-Trfase_C_sf"/>
</dbReference>
<dbReference type="EMBL" id="BMYJ01000003">
    <property type="protein sequence ID" value="GHC50064.1"/>
    <property type="molecule type" value="Genomic_DNA"/>
</dbReference>
<sequence>MRLFYSPTSPYVRKVSVVLQETGLADRVTLTPVAGNPLAPGTMPVDHNPLGKVPALVLDNGQVLFDSRVITRYLDTQAKAGLYPEGEAVWAILTAEALADGILDAALAAVYETRLRPEEIRFVPWVEGQIAKINRALDAAERDHAPLLHGPLTMAQIALGVALGYVDFRLAHLEWRATRPHLAAWEAEFGQRPAMLATRPVG</sequence>
<evidence type="ECO:0000313" key="2">
    <source>
        <dbReference type="EMBL" id="GHC50064.1"/>
    </source>
</evidence>